<sequence length="574" mass="65127">MKISNVNSKMAVWLTTVKTALVRTILLGSFQIKPPTRAIVILPTLCFVLFSTSLSAQVTSSVDTTLIRIGEEIRYNVYVEADTTDLVVFPEGQTFLPLEVIESYKVDTTFEAKKMRLIKKYGLTQFDSGAYTIPKQKIVINEKVFNLDSIKVEVRDVPVDTTKQKMFEIKPAVEVDKPPFNFWDLVPWIVGLLLAAIVAYIFLRRKKQKEAQEQQLPPYEEALVALQNLDNSELLQEDKSKEYYSHLTEIVKRYLDREVDDTVLESTSDELIARLELHKDAGNFDFEPEDITRLAAILKRADLVKFAKMKQAKEQALADRSAVEDIINHTHEVIPEPTEEELLENELYLEAQRKKKQRRKYAYLASGMILGLLLTAFIYGTINGFDTLKDKVFGNEIRELAEGRWYKSEYGNPAVILETPEILVRTEIDIPEAENIVVSSANVFSAGDITDALYVLVSSTQTRNAQEEVDLDPLMDAALSELEKRGALNMIVKREDFSTEKGISGLKAYGNFNVSVGDNKVMKEQSFYELLLFAQQNGVQTVLVVYKNDGRFSVGVKDRIINSVELELQETKDN</sequence>
<organism evidence="2 3">
    <name type="scientific">Rasiella rasia</name>
    <dbReference type="NCBI Taxonomy" id="2744027"/>
    <lineage>
        <taxon>Bacteria</taxon>
        <taxon>Pseudomonadati</taxon>
        <taxon>Bacteroidota</taxon>
        <taxon>Flavobacteriia</taxon>
        <taxon>Flavobacteriales</taxon>
        <taxon>Flavobacteriaceae</taxon>
        <taxon>Rasiella</taxon>
    </lineage>
</organism>
<accession>A0A6G6GN63</accession>
<dbReference type="Proteomes" id="UP000505306">
    <property type="component" value="Chromosome"/>
</dbReference>
<gene>
    <name evidence="2" type="ORF">G5B37_10750</name>
</gene>
<dbReference type="RefSeq" id="WP_164680037.1">
    <property type="nucleotide sequence ID" value="NZ_CP049057.1"/>
</dbReference>
<evidence type="ECO:0000313" key="3">
    <source>
        <dbReference type="Proteomes" id="UP000505306"/>
    </source>
</evidence>
<keyword evidence="3" id="KW-1185">Reference proteome</keyword>
<evidence type="ECO:0008006" key="4">
    <source>
        <dbReference type="Google" id="ProtNLM"/>
    </source>
</evidence>
<feature type="transmembrane region" description="Helical" evidence="1">
    <location>
        <begin position="185"/>
        <end position="203"/>
    </location>
</feature>
<keyword evidence="1" id="KW-0812">Transmembrane</keyword>
<feature type="transmembrane region" description="Helical" evidence="1">
    <location>
        <begin position="38"/>
        <end position="56"/>
    </location>
</feature>
<reference evidence="2 3" key="1">
    <citation type="submission" date="2020-02" db="EMBL/GenBank/DDBJ databases">
        <title>Complete genome sequence of Flavobacteriaceae bacterium.</title>
        <authorList>
            <person name="Kim S.-J."/>
            <person name="Kim Y.-S."/>
            <person name="Kim K.-H."/>
        </authorList>
    </citation>
    <scope>NUCLEOTIDE SEQUENCE [LARGE SCALE GENOMIC DNA]</scope>
    <source>
        <strain evidence="2 3">RR4-40</strain>
    </source>
</reference>
<feature type="transmembrane region" description="Helical" evidence="1">
    <location>
        <begin position="361"/>
        <end position="382"/>
    </location>
</feature>
<keyword evidence="1" id="KW-0472">Membrane</keyword>
<protein>
    <recommendedName>
        <fullName evidence="4">DUF4381 domain-containing protein</fullName>
    </recommendedName>
</protein>
<name>A0A6G6GN63_9FLAO</name>
<keyword evidence="1" id="KW-1133">Transmembrane helix</keyword>
<dbReference type="KEGG" id="mgel:G5B37_10750"/>
<dbReference type="AlphaFoldDB" id="A0A6G6GN63"/>
<proteinExistence type="predicted"/>
<evidence type="ECO:0000313" key="2">
    <source>
        <dbReference type="EMBL" id="QIE60025.1"/>
    </source>
</evidence>
<evidence type="ECO:0000256" key="1">
    <source>
        <dbReference type="SAM" id="Phobius"/>
    </source>
</evidence>
<dbReference type="EMBL" id="CP049057">
    <property type="protein sequence ID" value="QIE60025.1"/>
    <property type="molecule type" value="Genomic_DNA"/>
</dbReference>